<dbReference type="AlphaFoldDB" id="F8D702"/>
<keyword evidence="3" id="KW-1185">Reference proteome</keyword>
<dbReference type="PANTHER" id="PTHR43434">
    <property type="entry name" value="PHOSPHOGLYCOLATE PHOSPHATASE"/>
    <property type="match status" value="1"/>
</dbReference>
<sequence>MTVTVTEYEAVVYDLDGTLVDLEVDWADAARAVREVYETAGVEPPSTELWDMLEAADDAGLLADVESTLADREREGARAAPRLTRADELLERTVPVGVCSLNCEAACRIALEKHGLADAVDIVVGRDTVATQKPDPEPLLEAVRELGVDPENAVFVGDSRRDELTAERAGVAFEYVGSGPSGV</sequence>
<dbReference type="GO" id="GO:0006281">
    <property type="term" value="P:DNA repair"/>
    <property type="evidence" value="ECO:0007669"/>
    <property type="project" value="TreeGrafter"/>
</dbReference>
<dbReference type="SUPFAM" id="SSF56784">
    <property type="entry name" value="HAD-like"/>
    <property type="match status" value="1"/>
</dbReference>
<dbReference type="NCBIfam" id="TIGR01549">
    <property type="entry name" value="HAD-SF-IA-v1"/>
    <property type="match status" value="1"/>
</dbReference>
<dbReference type="Gene3D" id="3.40.50.1000">
    <property type="entry name" value="HAD superfamily/HAD-like"/>
    <property type="match status" value="1"/>
</dbReference>
<accession>F8D702</accession>
<dbReference type="Proteomes" id="UP000006794">
    <property type="component" value="Chromosome"/>
</dbReference>
<dbReference type="EMBL" id="CP002839">
    <property type="protein sequence ID" value="AEH35431.1"/>
    <property type="molecule type" value="Genomic_DNA"/>
</dbReference>
<dbReference type="Pfam" id="PF13419">
    <property type="entry name" value="HAD_2"/>
    <property type="match status" value="1"/>
</dbReference>
<keyword evidence="2" id="KW-0378">Hydrolase</keyword>
<dbReference type="InterPro" id="IPR050155">
    <property type="entry name" value="HAD-like_hydrolase_sf"/>
</dbReference>
<name>F8D702_HALXS</name>
<dbReference type="InterPro" id="IPR006439">
    <property type="entry name" value="HAD-SF_hydro_IA"/>
</dbReference>
<proteinExistence type="inferred from homology"/>
<dbReference type="Gene3D" id="1.10.150.240">
    <property type="entry name" value="Putative phosphatase, domain 2"/>
    <property type="match status" value="1"/>
</dbReference>
<dbReference type="InterPro" id="IPR023198">
    <property type="entry name" value="PGP-like_dom2"/>
</dbReference>
<evidence type="ECO:0000313" key="3">
    <source>
        <dbReference type="Proteomes" id="UP000006794"/>
    </source>
</evidence>
<evidence type="ECO:0000313" key="2">
    <source>
        <dbReference type="EMBL" id="AEH35431.1"/>
    </source>
</evidence>
<dbReference type="SFLD" id="SFLDS00003">
    <property type="entry name" value="Haloacid_Dehalogenase"/>
    <property type="match status" value="1"/>
</dbReference>
<evidence type="ECO:0000256" key="1">
    <source>
        <dbReference type="ARBA" id="ARBA00007958"/>
    </source>
</evidence>
<dbReference type="eggNOG" id="arCOG02296">
    <property type="taxonomic scope" value="Archaea"/>
</dbReference>
<dbReference type="PANTHER" id="PTHR43434:SF1">
    <property type="entry name" value="PHOSPHOGLYCOLATE PHOSPHATASE"/>
    <property type="match status" value="1"/>
</dbReference>
<dbReference type="NCBIfam" id="TIGR01509">
    <property type="entry name" value="HAD-SF-IA-v3"/>
    <property type="match status" value="1"/>
</dbReference>
<protein>
    <submittedName>
        <fullName evidence="2">HAD-superfamily hydrolase, subfamily IA, variant 1</fullName>
    </submittedName>
</protein>
<dbReference type="SFLD" id="SFLDG01129">
    <property type="entry name" value="C1.5:_HAD__Beta-PGM__Phosphata"/>
    <property type="match status" value="1"/>
</dbReference>
<reference evidence="2 3" key="1">
    <citation type="journal article" date="2012" name="Stand. Genomic Sci.">
        <title>Complete genome sequence of Halopiger xanaduensis type strain (SH-6(T)).</title>
        <authorList>
            <person name="Anderson I."/>
            <person name="Tindall B.J."/>
            <person name="Rohde M."/>
            <person name="Lucas S."/>
            <person name="Han J."/>
            <person name="Lapidus A."/>
            <person name="Cheng J.F."/>
            <person name="Goodwin L."/>
            <person name="Pitluck S."/>
            <person name="Peters L."/>
            <person name="Pati A."/>
            <person name="Mikhailova N."/>
            <person name="Pagani I."/>
            <person name="Teshima H."/>
            <person name="Han C."/>
            <person name="Tapia R."/>
            <person name="Land M."/>
            <person name="Woyke T."/>
            <person name="Klenk H.P."/>
            <person name="Kyrpides N."/>
            <person name="Ivanova N."/>
        </authorList>
    </citation>
    <scope>NUCLEOTIDE SEQUENCE [LARGE SCALE GENOMIC DNA]</scope>
    <source>
        <strain evidence="3">DSM 18323 / JCM 14033 / SH-6</strain>
    </source>
</reference>
<dbReference type="InterPro" id="IPR023214">
    <property type="entry name" value="HAD_sf"/>
</dbReference>
<dbReference type="GO" id="GO:0008967">
    <property type="term" value="F:phosphoglycolate phosphatase activity"/>
    <property type="evidence" value="ECO:0007669"/>
    <property type="project" value="TreeGrafter"/>
</dbReference>
<dbReference type="InterPro" id="IPR036412">
    <property type="entry name" value="HAD-like_sf"/>
</dbReference>
<organism evidence="2 3">
    <name type="scientific">Halopiger xanaduensis (strain DSM 18323 / JCM 14033 / SH-6)</name>
    <dbReference type="NCBI Taxonomy" id="797210"/>
    <lineage>
        <taxon>Archaea</taxon>
        <taxon>Methanobacteriati</taxon>
        <taxon>Methanobacteriota</taxon>
        <taxon>Stenosarchaea group</taxon>
        <taxon>Halobacteria</taxon>
        <taxon>Halobacteriales</taxon>
        <taxon>Natrialbaceae</taxon>
        <taxon>Halopiger</taxon>
    </lineage>
</organism>
<comment type="similarity">
    <text evidence="1">Belongs to the HAD-like hydrolase superfamily.</text>
</comment>
<dbReference type="STRING" id="797210.Halxa_0792"/>
<gene>
    <name evidence="2" type="ordered locus">Halxa_0792</name>
</gene>
<dbReference type="HOGENOM" id="CLU_045011_24_0_2"/>
<dbReference type="KEGG" id="hxa:Halxa_0792"/>
<dbReference type="InterPro" id="IPR041492">
    <property type="entry name" value="HAD_2"/>
</dbReference>